<dbReference type="EMBL" id="CAKOFQ010007369">
    <property type="protein sequence ID" value="CAH1999521.1"/>
    <property type="molecule type" value="Genomic_DNA"/>
</dbReference>
<gene>
    <name evidence="1" type="ORF">ACAOBT_LOCUS25020</name>
</gene>
<evidence type="ECO:0000313" key="2">
    <source>
        <dbReference type="Proteomes" id="UP001152888"/>
    </source>
</evidence>
<dbReference type="AlphaFoldDB" id="A0A9P0LNE4"/>
<evidence type="ECO:0000313" key="1">
    <source>
        <dbReference type="EMBL" id="CAH1999521.1"/>
    </source>
</evidence>
<keyword evidence="2" id="KW-1185">Reference proteome</keyword>
<sequence length="92" mass="10415">MNLFFQTAQCSTWHSSERNRIGKVPPAVFYLHHAASWAHTTVPPCDGRSLKTGYSHGGTVVCAHETAWCNYKAIEDTLLIREYFRARTAITM</sequence>
<proteinExistence type="predicted"/>
<organism evidence="1 2">
    <name type="scientific">Acanthoscelides obtectus</name>
    <name type="common">Bean weevil</name>
    <name type="synonym">Bruchus obtectus</name>
    <dbReference type="NCBI Taxonomy" id="200917"/>
    <lineage>
        <taxon>Eukaryota</taxon>
        <taxon>Metazoa</taxon>
        <taxon>Ecdysozoa</taxon>
        <taxon>Arthropoda</taxon>
        <taxon>Hexapoda</taxon>
        <taxon>Insecta</taxon>
        <taxon>Pterygota</taxon>
        <taxon>Neoptera</taxon>
        <taxon>Endopterygota</taxon>
        <taxon>Coleoptera</taxon>
        <taxon>Polyphaga</taxon>
        <taxon>Cucujiformia</taxon>
        <taxon>Chrysomeloidea</taxon>
        <taxon>Chrysomelidae</taxon>
        <taxon>Bruchinae</taxon>
        <taxon>Bruchini</taxon>
        <taxon>Acanthoscelides</taxon>
    </lineage>
</organism>
<name>A0A9P0LNE4_ACAOB</name>
<protein>
    <submittedName>
        <fullName evidence="1">Uncharacterized protein</fullName>
    </submittedName>
</protein>
<reference evidence="1" key="1">
    <citation type="submission" date="2022-03" db="EMBL/GenBank/DDBJ databases">
        <authorList>
            <person name="Sayadi A."/>
        </authorList>
    </citation>
    <scope>NUCLEOTIDE SEQUENCE</scope>
</reference>
<comment type="caution">
    <text evidence="1">The sequence shown here is derived from an EMBL/GenBank/DDBJ whole genome shotgun (WGS) entry which is preliminary data.</text>
</comment>
<accession>A0A9P0LNE4</accession>
<dbReference type="Proteomes" id="UP001152888">
    <property type="component" value="Unassembled WGS sequence"/>
</dbReference>